<feature type="transmembrane region" description="Helical" evidence="1">
    <location>
        <begin position="62"/>
        <end position="82"/>
    </location>
</feature>
<evidence type="ECO:0008006" key="4">
    <source>
        <dbReference type="Google" id="ProtNLM"/>
    </source>
</evidence>
<accession>A0A7W9JIL5</accession>
<evidence type="ECO:0000313" key="3">
    <source>
        <dbReference type="Proteomes" id="UP000567246"/>
    </source>
</evidence>
<reference evidence="2 3" key="1">
    <citation type="submission" date="2020-08" db="EMBL/GenBank/DDBJ databases">
        <title>Sequencing the genomes of 1000 actinobacteria strains.</title>
        <authorList>
            <person name="Klenk H.-P."/>
        </authorList>
    </citation>
    <scope>NUCLEOTIDE SEQUENCE [LARGE SCALE GENOMIC DNA]</scope>
    <source>
        <strain evidence="2 3">DSM 17945</strain>
    </source>
</reference>
<keyword evidence="1" id="KW-0812">Transmembrane</keyword>
<organism evidence="2 3">
    <name type="scientific">Micrococcus endophyticus</name>
    <dbReference type="NCBI Taxonomy" id="455343"/>
    <lineage>
        <taxon>Bacteria</taxon>
        <taxon>Bacillati</taxon>
        <taxon>Actinomycetota</taxon>
        <taxon>Actinomycetes</taxon>
        <taxon>Micrococcales</taxon>
        <taxon>Micrococcaceae</taxon>
        <taxon>Micrococcus</taxon>
    </lineage>
</organism>
<keyword evidence="3" id="KW-1185">Reference proteome</keyword>
<keyword evidence="1" id="KW-1133">Transmembrane helix</keyword>
<evidence type="ECO:0000256" key="1">
    <source>
        <dbReference type="SAM" id="Phobius"/>
    </source>
</evidence>
<dbReference type="Proteomes" id="UP000567246">
    <property type="component" value="Unassembled WGS sequence"/>
</dbReference>
<protein>
    <recommendedName>
        <fullName evidence="4">Tetratricopeptide repeat protein</fullName>
    </recommendedName>
</protein>
<name>A0A7W9JIL5_9MICC</name>
<comment type="caution">
    <text evidence="2">The sequence shown here is derived from an EMBL/GenBank/DDBJ whole genome shotgun (WGS) entry which is preliminary data.</text>
</comment>
<dbReference type="AlphaFoldDB" id="A0A7W9JIL5"/>
<dbReference type="RefSeq" id="WP_017489735.1">
    <property type="nucleotide sequence ID" value="NZ_BAABAG010000001.1"/>
</dbReference>
<dbReference type="EMBL" id="JACHMW010000001">
    <property type="protein sequence ID" value="MBB5848583.1"/>
    <property type="molecule type" value="Genomic_DNA"/>
</dbReference>
<sequence length="173" mass="19157">MADRAPRPAEQTVADPAEHAARARRSTLMSKLWVGFVSLLVLFFASFAVYVAVAFIRAPQLLAKGIGVGVIFVVLVTVAVLAREVWFGRQTERLADLLEAEGGLPEDDLPRSPGGRIDRAAADAQFEVYRVEAEAAPRDWRTRYRLALAYDASGDRRRAREAAREAVRLHRQG</sequence>
<evidence type="ECO:0000313" key="2">
    <source>
        <dbReference type="EMBL" id="MBB5848583.1"/>
    </source>
</evidence>
<keyword evidence="1" id="KW-0472">Membrane</keyword>
<proteinExistence type="predicted"/>
<gene>
    <name evidence="2" type="ORF">HDA33_001147</name>
</gene>
<feature type="transmembrane region" description="Helical" evidence="1">
    <location>
        <begin position="32"/>
        <end position="56"/>
    </location>
</feature>